<keyword evidence="4" id="KW-1185">Reference proteome</keyword>
<proteinExistence type="predicted"/>
<dbReference type="PANTHER" id="PTHR45348">
    <property type="entry name" value="HYPOTHETICAL OXIDOREDUCTASE (EUROFUNG)"/>
    <property type="match status" value="1"/>
</dbReference>
<sequence length="121" mass="13332">MNICYDAMGAAAGRYVALDSFPVASHSRRAVRPSWVFAMTAFGCAVDWVAPYKCRPSPADRLFAESWMRRAADLVRDGHVRPLRFRVVGDSLGDVSKGLEELRRGAVSGEKLVCIVDRSIS</sequence>
<keyword evidence="2" id="KW-0560">Oxidoreductase</keyword>
<gene>
    <name evidence="3" type="primary">lovC</name>
    <name evidence="3" type="ORF">CTA1_9736</name>
</gene>
<name>A0A4U6X8H6_9PEZI</name>
<dbReference type="GO" id="GO:0016651">
    <property type="term" value="F:oxidoreductase activity, acting on NAD(P)H"/>
    <property type="evidence" value="ECO:0007669"/>
    <property type="project" value="InterPro"/>
</dbReference>
<evidence type="ECO:0000256" key="2">
    <source>
        <dbReference type="ARBA" id="ARBA00023002"/>
    </source>
</evidence>
<evidence type="ECO:0000313" key="3">
    <source>
        <dbReference type="EMBL" id="TKW51838.1"/>
    </source>
</evidence>
<dbReference type="InterPro" id="IPR047122">
    <property type="entry name" value="Trans-enoyl_RdTase-like"/>
</dbReference>
<dbReference type="EMBL" id="PJEX01000278">
    <property type="protein sequence ID" value="TKW51838.1"/>
    <property type="molecule type" value="Genomic_DNA"/>
</dbReference>
<comment type="caution">
    <text evidence="3">The sequence shown here is derived from an EMBL/GenBank/DDBJ whole genome shotgun (WGS) entry which is preliminary data.</text>
</comment>
<reference evidence="3 4" key="1">
    <citation type="journal article" date="2019" name="PLoS ONE">
        <title>Comparative genome analysis indicates high evolutionary potential of pathogenicity genes in Colletotrichum tanaceti.</title>
        <authorList>
            <person name="Lelwala R.V."/>
            <person name="Korhonen P.K."/>
            <person name="Young N.D."/>
            <person name="Scott J.B."/>
            <person name="Ades P.A."/>
            <person name="Gasser R.B."/>
            <person name="Taylor P.W.J."/>
        </authorList>
    </citation>
    <scope>NUCLEOTIDE SEQUENCE [LARGE SCALE GENOMIC DNA]</scope>
    <source>
        <strain evidence="3">BRIP57314</strain>
    </source>
</reference>
<dbReference type="Proteomes" id="UP000310108">
    <property type="component" value="Unassembled WGS sequence"/>
</dbReference>
<organism evidence="3 4">
    <name type="scientific">Colletotrichum tanaceti</name>
    <dbReference type="NCBI Taxonomy" id="1306861"/>
    <lineage>
        <taxon>Eukaryota</taxon>
        <taxon>Fungi</taxon>
        <taxon>Dikarya</taxon>
        <taxon>Ascomycota</taxon>
        <taxon>Pezizomycotina</taxon>
        <taxon>Sordariomycetes</taxon>
        <taxon>Hypocreomycetidae</taxon>
        <taxon>Glomerellales</taxon>
        <taxon>Glomerellaceae</taxon>
        <taxon>Colletotrichum</taxon>
        <taxon>Colletotrichum destructivum species complex</taxon>
    </lineage>
</organism>
<evidence type="ECO:0000313" key="4">
    <source>
        <dbReference type="Proteomes" id="UP000310108"/>
    </source>
</evidence>
<accession>A0A4U6X8H6</accession>
<evidence type="ECO:0000256" key="1">
    <source>
        <dbReference type="ARBA" id="ARBA00022857"/>
    </source>
</evidence>
<dbReference type="Gene3D" id="3.40.50.720">
    <property type="entry name" value="NAD(P)-binding Rossmann-like Domain"/>
    <property type="match status" value="1"/>
</dbReference>
<dbReference type="Gene3D" id="3.90.180.10">
    <property type="entry name" value="Medium-chain alcohol dehydrogenases, catalytic domain"/>
    <property type="match status" value="1"/>
</dbReference>
<keyword evidence="1" id="KW-0521">NADP</keyword>
<dbReference type="PANTHER" id="PTHR45348:SF6">
    <property type="entry name" value="TRANS-ENOYL REDUCTASE APDC"/>
    <property type="match status" value="1"/>
</dbReference>
<dbReference type="STRING" id="1306861.A0A4U6X8H6"/>
<dbReference type="AlphaFoldDB" id="A0A4U6X8H6"/>
<protein>
    <submittedName>
        <fullName evidence="3">Enoyl reductase LovC</fullName>
    </submittedName>
</protein>